<dbReference type="PROSITE" id="PS51935">
    <property type="entry name" value="NLPC_P60"/>
    <property type="match status" value="1"/>
</dbReference>
<comment type="caution">
    <text evidence="8">The sequence shown here is derived from an EMBL/GenBank/DDBJ whole genome shotgun (WGS) entry which is preliminary data.</text>
</comment>
<dbReference type="AlphaFoldDB" id="A0A7W5GQY2"/>
<dbReference type="GO" id="GO:0006508">
    <property type="term" value="P:proteolysis"/>
    <property type="evidence" value="ECO:0007669"/>
    <property type="project" value="UniProtKB-KW"/>
</dbReference>
<accession>A0A7W5GQY2</accession>
<comment type="similarity">
    <text evidence="1">Belongs to the peptidase C40 family.</text>
</comment>
<keyword evidence="5" id="KW-0175">Coiled coil</keyword>
<dbReference type="RefSeq" id="WP_148041126.1">
    <property type="nucleotide sequence ID" value="NZ_JACHYA010000005.1"/>
</dbReference>
<protein>
    <submittedName>
        <fullName evidence="8">Cell wall-associated NlpC family hydrolase</fullName>
    </submittedName>
</protein>
<dbReference type="Gene3D" id="3.90.1720.10">
    <property type="entry name" value="endopeptidase domain like (from Nostoc punctiforme)"/>
    <property type="match status" value="1"/>
</dbReference>
<keyword evidence="3 8" id="KW-0378">Hydrolase</keyword>
<name>A0A7W5GQY2_9ACTN</name>
<evidence type="ECO:0000256" key="6">
    <source>
        <dbReference type="SAM" id="SignalP"/>
    </source>
</evidence>
<dbReference type="GeneID" id="93357461"/>
<keyword evidence="6" id="KW-0732">Signal</keyword>
<dbReference type="EMBL" id="JACHYA010000005">
    <property type="protein sequence ID" value="MBB3171708.1"/>
    <property type="molecule type" value="Genomic_DNA"/>
</dbReference>
<dbReference type="InterPro" id="IPR000064">
    <property type="entry name" value="NLP_P60_dom"/>
</dbReference>
<dbReference type="Pfam" id="PF00877">
    <property type="entry name" value="NLPC_P60"/>
    <property type="match status" value="1"/>
</dbReference>
<evidence type="ECO:0000256" key="2">
    <source>
        <dbReference type="ARBA" id="ARBA00022670"/>
    </source>
</evidence>
<dbReference type="PANTHER" id="PTHR47359:SF3">
    <property type="entry name" value="NLP_P60 DOMAIN-CONTAINING PROTEIN-RELATED"/>
    <property type="match status" value="1"/>
</dbReference>
<proteinExistence type="inferred from homology"/>
<dbReference type="InterPro" id="IPR038765">
    <property type="entry name" value="Papain-like_cys_pep_sf"/>
</dbReference>
<feature type="signal peptide" evidence="6">
    <location>
        <begin position="1"/>
        <end position="34"/>
    </location>
</feature>
<dbReference type="Proteomes" id="UP000530850">
    <property type="component" value="Unassembled WGS sequence"/>
</dbReference>
<evidence type="ECO:0000256" key="3">
    <source>
        <dbReference type="ARBA" id="ARBA00022801"/>
    </source>
</evidence>
<evidence type="ECO:0000256" key="1">
    <source>
        <dbReference type="ARBA" id="ARBA00007074"/>
    </source>
</evidence>
<evidence type="ECO:0000313" key="9">
    <source>
        <dbReference type="Proteomes" id="UP000530850"/>
    </source>
</evidence>
<reference evidence="8 9" key="1">
    <citation type="submission" date="2020-08" db="EMBL/GenBank/DDBJ databases">
        <title>Sequencing the genomes of 1000 actinobacteria strains.</title>
        <authorList>
            <person name="Klenk H.-P."/>
        </authorList>
    </citation>
    <scope>NUCLEOTIDE SEQUENCE [LARGE SCALE GENOMIC DNA]</scope>
    <source>
        <strain evidence="8 9">DSM 22242</strain>
    </source>
</reference>
<dbReference type="SUPFAM" id="SSF54001">
    <property type="entry name" value="Cysteine proteinases"/>
    <property type="match status" value="1"/>
</dbReference>
<dbReference type="GO" id="GO:0008234">
    <property type="term" value="F:cysteine-type peptidase activity"/>
    <property type="evidence" value="ECO:0007669"/>
    <property type="project" value="UniProtKB-KW"/>
</dbReference>
<feature type="chain" id="PRO_5031161255" evidence="6">
    <location>
        <begin position="35"/>
        <end position="255"/>
    </location>
</feature>
<dbReference type="InterPro" id="IPR051794">
    <property type="entry name" value="PG_Endopeptidase_C40"/>
</dbReference>
<sequence>MRYSNSASALLRRAGVAAVLSGILLMAAPSLAHADSALVPDAADALAPSAADVSAAQIDGRSAIQAAAEITKHFSEVSPYVDSIGEMSVSIENIAAEQERQKAKEIELARVEAGVKAAQEEHARIAEEERREAEAAAVRQQFVDTALAQVGTAYVSGGAAPGGFDCSGLVKYCVAQVYGYEMPRTAAGQSGEGESISFADLRAGDLLFWGSGSGVYHVAIYIGDGQYVHAPRPGQSVKVQTLESYTPSFAKRLNL</sequence>
<keyword evidence="4" id="KW-0788">Thiol protease</keyword>
<gene>
    <name evidence="8" type="ORF">FHR31_001534</name>
</gene>
<organism evidence="8 9">
    <name type="scientific">Parvibacter caecicola</name>
    <dbReference type="NCBI Taxonomy" id="747645"/>
    <lineage>
        <taxon>Bacteria</taxon>
        <taxon>Bacillati</taxon>
        <taxon>Actinomycetota</taxon>
        <taxon>Coriobacteriia</taxon>
        <taxon>Coriobacteriales</taxon>
        <taxon>Coriobacteriaceae</taxon>
        <taxon>Parvibacter</taxon>
    </lineage>
</organism>
<feature type="coiled-coil region" evidence="5">
    <location>
        <begin position="101"/>
        <end position="136"/>
    </location>
</feature>
<dbReference type="PANTHER" id="PTHR47359">
    <property type="entry name" value="PEPTIDOGLYCAN DL-ENDOPEPTIDASE CWLO"/>
    <property type="match status" value="1"/>
</dbReference>
<evidence type="ECO:0000256" key="4">
    <source>
        <dbReference type="ARBA" id="ARBA00022807"/>
    </source>
</evidence>
<keyword evidence="2" id="KW-0645">Protease</keyword>
<evidence type="ECO:0000259" key="7">
    <source>
        <dbReference type="PROSITE" id="PS51935"/>
    </source>
</evidence>
<feature type="domain" description="NlpC/P60" evidence="7">
    <location>
        <begin position="136"/>
        <end position="255"/>
    </location>
</feature>
<evidence type="ECO:0000313" key="8">
    <source>
        <dbReference type="EMBL" id="MBB3171708.1"/>
    </source>
</evidence>
<evidence type="ECO:0000256" key="5">
    <source>
        <dbReference type="SAM" id="Coils"/>
    </source>
</evidence>